<dbReference type="PROSITE" id="PS51819">
    <property type="entry name" value="VOC"/>
    <property type="match status" value="1"/>
</dbReference>
<dbReference type="PANTHER" id="PTHR35908">
    <property type="entry name" value="HYPOTHETICAL FUSION PROTEIN"/>
    <property type="match status" value="1"/>
</dbReference>
<evidence type="ECO:0000313" key="2">
    <source>
        <dbReference type="EMBL" id="BCJ27442.1"/>
    </source>
</evidence>
<sequence>MAVGRLGAVAIDCAEPEALAEFWAAMLGGEVAFRSPQFCAVGAGGTWLSTVRVDDYTPPSWPAGATPKQFHLDLAVTDLDAAEAEAVGLGACKADEQPAPDRWRVFLDPAGHPFCLSTQIPS</sequence>
<keyword evidence="3" id="KW-1185">Reference proteome</keyword>
<dbReference type="Proteomes" id="UP000680750">
    <property type="component" value="Chromosome"/>
</dbReference>
<accession>A0A810KYD6</accession>
<gene>
    <name evidence="2" type="ORF">Asera_15500</name>
</gene>
<dbReference type="Pfam" id="PF18029">
    <property type="entry name" value="Glyoxalase_6"/>
    <property type="match status" value="1"/>
</dbReference>
<dbReference type="PANTHER" id="PTHR35908:SF1">
    <property type="entry name" value="CONSERVED PROTEIN"/>
    <property type="match status" value="1"/>
</dbReference>
<organism evidence="2 3">
    <name type="scientific">Actinocatenispora sera</name>
    <dbReference type="NCBI Taxonomy" id="390989"/>
    <lineage>
        <taxon>Bacteria</taxon>
        <taxon>Bacillati</taxon>
        <taxon>Actinomycetota</taxon>
        <taxon>Actinomycetes</taxon>
        <taxon>Micromonosporales</taxon>
        <taxon>Micromonosporaceae</taxon>
        <taxon>Actinocatenispora</taxon>
    </lineage>
</organism>
<evidence type="ECO:0000313" key="3">
    <source>
        <dbReference type="Proteomes" id="UP000680750"/>
    </source>
</evidence>
<protein>
    <recommendedName>
        <fullName evidence="1">VOC domain-containing protein</fullName>
    </recommendedName>
</protein>
<dbReference type="KEGG" id="aser:Asera_15500"/>
<dbReference type="InterPro" id="IPR029068">
    <property type="entry name" value="Glyas_Bleomycin-R_OHBP_Dase"/>
</dbReference>
<proteinExistence type="predicted"/>
<dbReference type="EMBL" id="AP023354">
    <property type="protein sequence ID" value="BCJ27442.1"/>
    <property type="molecule type" value="Genomic_DNA"/>
</dbReference>
<dbReference type="AlphaFoldDB" id="A0A810KYD6"/>
<reference evidence="2" key="1">
    <citation type="submission" date="2020-08" db="EMBL/GenBank/DDBJ databases">
        <title>Whole genome shotgun sequence of Actinocatenispora sera NBRC 101916.</title>
        <authorList>
            <person name="Komaki H."/>
            <person name="Tamura T."/>
        </authorList>
    </citation>
    <scope>NUCLEOTIDE SEQUENCE</scope>
    <source>
        <strain evidence="2">NBRC 101916</strain>
    </source>
</reference>
<evidence type="ECO:0000259" key="1">
    <source>
        <dbReference type="PROSITE" id="PS51819"/>
    </source>
</evidence>
<dbReference type="InterPro" id="IPR037523">
    <property type="entry name" value="VOC_core"/>
</dbReference>
<name>A0A810KYD6_9ACTN</name>
<dbReference type="SUPFAM" id="SSF54593">
    <property type="entry name" value="Glyoxalase/Bleomycin resistance protein/Dihydroxybiphenyl dioxygenase"/>
    <property type="match status" value="1"/>
</dbReference>
<dbReference type="InterPro" id="IPR041581">
    <property type="entry name" value="Glyoxalase_6"/>
</dbReference>
<dbReference type="OrthoDB" id="4211373at2"/>
<dbReference type="Gene3D" id="3.10.180.10">
    <property type="entry name" value="2,3-Dihydroxybiphenyl 1,2-Dioxygenase, domain 1"/>
    <property type="match status" value="1"/>
</dbReference>
<feature type="domain" description="VOC" evidence="1">
    <location>
        <begin position="5"/>
        <end position="119"/>
    </location>
</feature>
<dbReference type="CDD" id="cd06587">
    <property type="entry name" value="VOC"/>
    <property type="match status" value="1"/>
</dbReference>
<dbReference type="RefSeq" id="WP_030447724.1">
    <property type="nucleotide sequence ID" value="NZ_AP023354.1"/>
</dbReference>